<proteinExistence type="predicted"/>
<reference evidence="2" key="1">
    <citation type="submission" date="2024-10" db="EMBL/GenBank/DDBJ databases">
        <authorList>
            <person name="Li Q."/>
            <person name="Liu M."/>
            <person name="Guo S."/>
            <person name="Shi X."/>
            <person name="Zhou F."/>
            <person name="Li J."/>
        </authorList>
    </citation>
    <scope>NUCLEOTIDE SEQUENCE</scope>
</reference>
<feature type="region of interest" description="Disordered" evidence="1">
    <location>
        <begin position="85"/>
        <end position="107"/>
    </location>
</feature>
<evidence type="ECO:0000256" key="1">
    <source>
        <dbReference type="SAM" id="MobiDB-lite"/>
    </source>
</evidence>
<dbReference type="EMBL" id="PQ362313">
    <property type="protein sequence ID" value="XHV15848.1"/>
    <property type="molecule type" value="Genomic_DNA"/>
</dbReference>
<organism evidence="2">
    <name type="scientific">Klebsiella phage HenuGS</name>
    <dbReference type="NCBI Taxonomy" id="3350566"/>
    <lineage>
        <taxon>Viruses</taxon>
        <taxon>Duplodnaviria</taxon>
        <taxon>Heunggongvirae</taxon>
        <taxon>Uroviricota</taxon>
        <taxon>Caudoviricetes</taxon>
        <taxon>Autographivirales</taxon>
        <taxon>Autoscriptoviridae</taxon>
        <taxon>Slopekvirinae</taxon>
        <taxon>Drulisvirus</taxon>
    </lineage>
</organism>
<evidence type="ECO:0008006" key="3">
    <source>
        <dbReference type="Google" id="ProtNLM"/>
    </source>
</evidence>
<protein>
    <recommendedName>
        <fullName evidence="3">Secreted protein</fullName>
    </recommendedName>
</protein>
<accession>A0AB74UL68</accession>
<evidence type="ECO:0000313" key="2">
    <source>
        <dbReference type="EMBL" id="XHV15848.1"/>
    </source>
</evidence>
<name>A0AB74UL68_9CAUD</name>
<sequence>MLRVISFSLQYVLWITKSSLSRSSITFSSVRRFTSMYRSAFLSLPSQYRFVRRPPTGSLRSAERCCPPEFVASIATGVLDMYSSGHGESRAATRSSTAAKKHHGESACLKASESNGFSATERTTAIFLSTQSARSSNRVLS</sequence>